<organism evidence="2 3">
    <name type="scientific">Raoultella terrigena</name>
    <name type="common">Klebsiella terrigena</name>
    <dbReference type="NCBI Taxonomy" id="577"/>
    <lineage>
        <taxon>Bacteria</taxon>
        <taxon>Pseudomonadati</taxon>
        <taxon>Pseudomonadota</taxon>
        <taxon>Gammaproteobacteria</taxon>
        <taxon>Enterobacterales</taxon>
        <taxon>Enterobacteriaceae</taxon>
        <taxon>Klebsiella/Raoultella group</taxon>
        <taxon>Raoultella</taxon>
    </lineage>
</organism>
<evidence type="ECO:0000256" key="1">
    <source>
        <dbReference type="SAM" id="Phobius"/>
    </source>
</evidence>
<dbReference type="InterPro" id="IPR045646">
    <property type="entry name" value="DUF6402"/>
</dbReference>
<sequence length="264" mass="30489">MAISSTTTAKEQEQQEKKVAIEFFHIDMIPDAMDNMKWTTTAKLMRHWFSIKPEFAFTVQSRRIALNTDAVKLPMSQVNFDIIKMSWAIQYEQVRTGIDELRRLWKSAKGIERLKEQVNKSKFTDEAEVFIGYSESVRELDANAQVNILPIGSKFDTVNEWYGAMGNTTLKVCVRGKTNRVDGENIFFVDKLGFYLKDTYDFVDEDTAPESLGIWSKSRVLDKKSSSLYMSTYLSGMWVGWFVIIQVLYRSLTLIFVDGRRNMG</sequence>
<evidence type="ECO:0000313" key="2">
    <source>
        <dbReference type="EMBL" id="VED48991.1"/>
    </source>
</evidence>
<accession>A0A7Z8ZAZ6</accession>
<feature type="transmembrane region" description="Helical" evidence="1">
    <location>
        <begin position="227"/>
        <end position="249"/>
    </location>
</feature>
<keyword evidence="1" id="KW-1133">Transmembrane helix</keyword>
<dbReference type="EMBL" id="LR134253">
    <property type="protein sequence ID" value="VED48991.1"/>
    <property type="molecule type" value="Genomic_DNA"/>
</dbReference>
<gene>
    <name evidence="2" type="ORF">NCTC9997_02519</name>
</gene>
<keyword evidence="3" id="KW-1185">Reference proteome</keyword>
<name>A0A7Z8ZAZ6_RAOTE</name>
<proteinExistence type="predicted"/>
<keyword evidence="1" id="KW-0472">Membrane</keyword>
<dbReference type="AlphaFoldDB" id="A0A7Z8ZAZ6"/>
<protein>
    <submittedName>
        <fullName evidence="2">Uncharacterized protein</fullName>
    </submittedName>
</protein>
<evidence type="ECO:0000313" key="3">
    <source>
        <dbReference type="Proteomes" id="UP000267630"/>
    </source>
</evidence>
<reference evidence="2 3" key="1">
    <citation type="submission" date="2018-12" db="EMBL/GenBank/DDBJ databases">
        <authorList>
            <consortium name="Pathogen Informatics"/>
        </authorList>
    </citation>
    <scope>NUCLEOTIDE SEQUENCE [LARGE SCALE GENOMIC DNA]</scope>
    <source>
        <strain evidence="2 3">NCTC9997</strain>
    </source>
</reference>
<dbReference type="Pfam" id="PF19940">
    <property type="entry name" value="DUF6402"/>
    <property type="match status" value="1"/>
</dbReference>
<keyword evidence="1" id="KW-0812">Transmembrane</keyword>
<dbReference type="Proteomes" id="UP000267630">
    <property type="component" value="Chromosome 3"/>
</dbReference>